<evidence type="ECO:0000313" key="1">
    <source>
        <dbReference type="EMBL" id="KAK7358298.1"/>
    </source>
</evidence>
<keyword evidence="2" id="KW-1185">Reference proteome</keyword>
<name>A0AAN9MVF4_CANGL</name>
<sequence length="80" mass="9571">MGLEFKLNSYDGRKKIEDPPSMKERNKMKAYDYVVTPPKQKAPDTTIVWMPNDGVYMEWIWRCCVGKENIKREGEHDYRK</sequence>
<protein>
    <submittedName>
        <fullName evidence="1">Uncharacterized protein</fullName>
    </submittedName>
</protein>
<dbReference type="EMBL" id="JAYMYQ010000001">
    <property type="protein sequence ID" value="KAK7358298.1"/>
    <property type="molecule type" value="Genomic_DNA"/>
</dbReference>
<reference evidence="1 2" key="1">
    <citation type="submission" date="2024-01" db="EMBL/GenBank/DDBJ databases">
        <title>The genomes of 5 underutilized Papilionoideae crops provide insights into root nodulation and disease resistanc.</title>
        <authorList>
            <person name="Jiang F."/>
        </authorList>
    </citation>
    <scope>NUCLEOTIDE SEQUENCE [LARGE SCALE GENOMIC DNA]</scope>
    <source>
        <strain evidence="1">LVBAO_FW01</strain>
        <tissue evidence="1">Leaves</tissue>
    </source>
</reference>
<gene>
    <name evidence="1" type="ORF">VNO77_00225</name>
</gene>
<dbReference type="AlphaFoldDB" id="A0AAN9MVF4"/>
<organism evidence="1 2">
    <name type="scientific">Canavalia gladiata</name>
    <name type="common">Sword bean</name>
    <name type="synonym">Dolichos gladiatus</name>
    <dbReference type="NCBI Taxonomy" id="3824"/>
    <lineage>
        <taxon>Eukaryota</taxon>
        <taxon>Viridiplantae</taxon>
        <taxon>Streptophyta</taxon>
        <taxon>Embryophyta</taxon>
        <taxon>Tracheophyta</taxon>
        <taxon>Spermatophyta</taxon>
        <taxon>Magnoliopsida</taxon>
        <taxon>eudicotyledons</taxon>
        <taxon>Gunneridae</taxon>
        <taxon>Pentapetalae</taxon>
        <taxon>rosids</taxon>
        <taxon>fabids</taxon>
        <taxon>Fabales</taxon>
        <taxon>Fabaceae</taxon>
        <taxon>Papilionoideae</taxon>
        <taxon>50 kb inversion clade</taxon>
        <taxon>NPAAA clade</taxon>
        <taxon>indigoferoid/millettioid clade</taxon>
        <taxon>Phaseoleae</taxon>
        <taxon>Canavalia</taxon>
    </lineage>
</organism>
<proteinExistence type="predicted"/>
<accession>A0AAN9MVF4</accession>
<comment type="caution">
    <text evidence="1">The sequence shown here is derived from an EMBL/GenBank/DDBJ whole genome shotgun (WGS) entry which is preliminary data.</text>
</comment>
<dbReference type="Proteomes" id="UP001367508">
    <property type="component" value="Unassembled WGS sequence"/>
</dbReference>
<evidence type="ECO:0000313" key="2">
    <source>
        <dbReference type="Proteomes" id="UP001367508"/>
    </source>
</evidence>